<dbReference type="AlphaFoldDB" id="A0A3L6E1M1"/>
<evidence type="ECO:0000256" key="2">
    <source>
        <dbReference type="ARBA" id="ARBA00012723"/>
    </source>
</evidence>
<dbReference type="CDD" id="cd00238">
    <property type="entry name" value="ERp29c"/>
    <property type="match status" value="1"/>
</dbReference>
<dbReference type="InterPro" id="IPR036356">
    <property type="entry name" value="ERp29_C_sf"/>
</dbReference>
<keyword evidence="4 7" id="KW-0413">Isomerase</keyword>
<dbReference type="InterPro" id="IPR036249">
    <property type="entry name" value="Thioredoxin-like_sf"/>
</dbReference>
<dbReference type="ExpressionAtlas" id="A0A3L6E1M1">
    <property type="expression patterns" value="baseline and differential"/>
</dbReference>
<reference evidence="7 8" key="1">
    <citation type="journal article" date="2018" name="Nat. Genet.">
        <title>Extensive intraspecific gene order and gene structural variations between Mo17 and other maize genomes.</title>
        <authorList>
            <person name="Sun S."/>
            <person name="Zhou Y."/>
            <person name="Chen J."/>
            <person name="Shi J."/>
            <person name="Zhao H."/>
            <person name="Zhao H."/>
            <person name="Song W."/>
            <person name="Zhang M."/>
            <person name="Cui Y."/>
            <person name="Dong X."/>
            <person name="Liu H."/>
            <person name="Ma X."/>
            <person name="Jiao Y."/>
            <person name="Wang B."/>
            <person name="Wei X."/>
            <person name="Stein J.C."/>
            <person name="Glaubitz J.C."/>
            <person name="Lu F."/>
            <person name="Yu G."/>
            <person name="Liang C."/>
            <person name="Fengler K."/>
            <person name="Li B."/>
            <person name="Rafalski A."/>
            <person name="Schnable P.S."/>
            <person name="Ware D.H."/>
            <person name="Buckler E.S."/>
            <person name="Lai J."/>
        </authorList>
    </citation>
    <scope>NUCLEOTIDE SEQUENCE [LARGE SCALE GENOMIC DNA]</scope>
    <source>
        <strain evidence="8">cv. Missouri 17</strain>
        <tissue evidence="7">Seedling</tissue>
    </source>
</reference>
<feature type="domain" description="Endoplasmic reticulum resident protein 29 C-terminal" evidence="6">
    <location>
        <begin position="251"/>
        <end position="325"/>
    </location>
</feature>
<dbReference type="SUPFAM" id="SSF53659">
    <property type="entry name" value="Isocitrate/Isopropylmalate dehydrogenase-like"/>
    <property type="match status" value="1"/>
</dbReference>
<evidence type="ECO:0000256" key="1">
    <source>
        <dbReference type="ARBA" id="ARBA00001182"/>
    </source>
</evidence>
<dbReference type="Gene3D" id="3.40.30.10">
    <property type="entry name" value="Glutaredoxin"/>
    <property type="match status" value="1"/>
</dbReference>
<accession>A0A3L6E1M1</accession>
<dbReference type="InterPro" id="IPR011679">
    <property type="entry name" value="ERp29_C"/>
</dbReference>
<comment type="caution">
    <text evidence="7">The sequence shown here is derived from an EMBL/GenBank/DDBJ whole genome shotgun (WGS) entry which is preliminary data.</text>
</comment>
<evidence type="ECO:0000313" key="8">
    <source>
        <dbReference type="Proteomes" id="UP000251960"/>
    </source>
</evidence>
<evidence type="ECO:0000259" key="6">
    <source>
        <dbReference type="Pfam" id="PF07749"/>
    </source>
</evidence>
<dbReference type="SUPFAM" id="SSF47933">
    <property type="entry name" value="ERP29 C domain-like"/>
    <property type="match status" value="1"/>
</dbReference>
<dbReference type="Proteomes" id="UP000251960">
    <property type="component" value="Chromosome 7"/>
</dbReference>
<evidence type="ECO:0000256" key="3">
    <source>
        <dbReference type="ARBA" id="ARBA00023157"/>
    </source>
</evidence>
<evidence type="ECO:0000313" key="7">
    <source>
        <dbReference type="EMBL" id="PWZ14814.1"/>
    </source>
</evidence>
<dbReference type="GO" id="GO:0005783">
    <property type="term" value="C:endoplasmic reticulum"/>
    <property type="evidence" value="ECO:0007669"/>
    <property type="project" value="InterPro"/>
</dbReference>
<proteinExistence type="predicted"/>
<evidence type="ECO:0000256" key="4">
    <source>
        <dbReference type="ARBA" id="ARBA00023235"/>
    </source>
</evidence>
<keyword evidence="5" id="KW-0676">Redox-active center</keyword>
<gene>
    <name evidence="7" type="primary">PDIL2-1_0</name>
    <name evidence="7" type="ORF">Zm00014a_031090</name>
</gene>
<comment type="catalytic activity">
    <reaction evidence="1">
        <text>Catalyzes the rearrangement of -S-S- bonds in proteins.</text>
        <dbReference type="EC" id="5.3.4.1"/>
    </reaction>
</comment>
<name>A0A3L6E1M1_MAIZE</name>
<protein>
    <recommendedName>
        <fullName evidence="2">protein disulfide-isomerase</fullName>
        <ecNumber evidence="2">5.3.4.1</ecNumber>
    </recommendedName>
</protein>
<organism evidence="7 8">
    <name type="scientific">Zea mays</name>
    <name type="common">Maize</name>
    <dbReference type="NCBI Taxonomy" id="4577"/>
    <lineage>
        <taxon>Eukaryota</taxon>
        <taxon>Viridiplantae</taxon>
        <taxon>Streptophyta</taxon>
        <taxon>Embryophyta</taxon>
        <taxon>Tracheophyta</taxon>
        <taxon>Spermatophyta</taxon>
        <taxon>Magnoliopsida</taxon>
        <taxon>Liliopsida</taxon>
        <taxon>Poales</taxon>
        <taxon>Poaceae</taxon>
        <taxon>PACMAD clade</taxon>
        <taxon>Panicoideae</taxon>
        <taxon>Andropogonodae</taxon>
        <taxon>Andropogoneae</taxon>
        <taxon>Tripsacinae</taxon>
        <taxon>Zea</taxon>
    </lineage>
</organism>
<dbReference type="Pfam" id="PF07749">
    <property type="entry name" value="ERp29"/>
    <property type="match status" value="1"/>
</dbReference>
<dbReference type="PANTHER" id="PTHR45672:SF11">
    <property type="entry name" value="PROTEIN DISULFIDE-ISOMERASE C17H9.14C"/>
    <property type="match status" value="1"/>
</dbReference>
<sequence length="392" mass="43337">MMAAWGGVSDLARADAGDHGRASVDRPTVTPGTLERVRIPQSHGLHQRFCQQCSRFLDHLIISMVCWHWKNFCAGAVIKKVTVLLIYIQFIQSAVFKPVISVDNVDSILSHIVVNSLEIPCELSIPFEIGRLISPRLALKRRLAIICPTQLGRKRRGMLGPTAKMNHSIDKRCRINNLSTSMIALSQRSSLFCGLNIYGVSGFPTLKFFPKGNKAGEDYDGGRDLDDFVKFINEKCGTSRDPKGHLTSEAGLVPSLNPLVKEFLNAADDKRKEVLSKIEDDVAKLSGFAAKHGKIYVTAAKKIMDKGSDYTKKETERLHRMLEKKFLCIDSKFTQQELPACKPILTPKWVGLRVVKIMMLLVTPNLYGNLVANTAAGIVGGTGIMPGDRDCS</sequence>
<dbReference type="GO" id="GO:0003756">
    <property type="term" value="F:protein disulfide isomerase activity"/>
    <property type="evidence" value="ECO:0007669"/>
    <property type="project" value="UniProtKB-EC"/>
</dbReference>
<dbReference type="EMBL" id="NCVQ01000008">
    <property type="protein sequence ID" value="PWZ14814.1"/>
    <property type="molecule type" value="Genomic_DNA"/>
</dbReference>
<dbReference type="PANTHER" id="PTHR45672">
    <property type="entry name" value="PROTEIN DISULFIDE-ISOMERASE C17H9.14C-RELATED"/>
    <property type="match status" value="1"/>
</dbReference>
<evidence type="ECO:0000256" key="5">
    <source>
        <dbReference type="ARBA" id="ARBA00023284"/>
    </source>
</evidence>
<dbReference type="EC" id="5.3.4.1" evidence="2"/>
<dbReference type="InterPro" id="IPR051063">
    <property type="entry name" value="PDI"/>
</dbReference>
<dbReference type="Gene3D" id="1.20.1150.12">
    <property type="entry name" value="Endoplasmic reticulum resident protein 29, C-terminal domain"/>
    <property type="match status" value="1"/>
</dbReference>
<keyword evidence="3" id="KW-1015">Disulfide bond</keyword>
<dbReference type="SUPFAM" id="SSF52833">
    <property type="entry name" value="Thioredoxin-like"/>
    <property type="match status" value="1"/>
</dbReference>